<dbReference type="RefSeq" id="WP_377801755.1">
    <property type="nucleotide sequence ID" value="NZ_JBHSLW010000097.1"/>
</dbReference>
<accession>A0ABW0J210</accession>
<organism evidence="1 2">
    <name type="scientific">Bosea eneae</name>
    <dbReference type="NCBI Taxonomy" id="151454"/>
    <lineage>
        <taxon>Bacteria</taxon>
        <taxon>Pseudomonadati</taxon>
        <taxon>Pseudomonadota</taxon>
        <taxon>Alphaproteobacteria</taxon>
        <taxon>Hyphomicrobiales</taxon>
        <taxon>Boseaceae</taxon>
        <taxon>Bosea</taxon>
    </lineage>
</organism>
<evidence type="ECO:0000313" key="2">
    <source>
        <dbReference type="Proteomes" id="UP001596053"/>
    </source>
</evidence>
<gene>
    <name evidence="1" type="ORF">ACFPOB_29565</name>
</gene>
<sequence>MGALRSFTSNFAILDVKRGRRQLRDHFADRPPLGSCPPAMRVPVTITGYIDCIHGSDDGTSQEFAVTVTQLEIDALPSGADHG</sequence>
<dbReference type="EMBL" id="JBHSLW010000097">
    <property type="protein sequence ID" value="MFC5423685.1"/>
    <property type="molecule type" value="Genomic_DNA"/>
</dbReference>
<protein>
    <submittedName>
        <fullName evidence="1">Uncharacterized protein</fullName>
    </submittedName>
</protein>
<dbReference type="Proteomes" id="UP001596053">
    <property type="component" value="Unassembled WGS sequence"/>
</dbReference>
<name>A0ABW0J210_9HYPH</name>
<evidence type="ECO:0000313" key="1">
    <source>
        <dbReference type="EMBL" id="MFC5423685.1"/>
    </source>
</evidence>
<proteinExistence type="predicted"/>
<comment type="caution">
    <text evidence="1">The sequence shown here is derived from an EMBL/GenBank/DDBJ whole genome shotgun (WGS) entry which is preliminary data.</text>
</comment>
<keyword evidence="2" id="KW-1185">Reference proteome</keyword>
<reference evidence="2" key="1">
    <citation type="journal article" date="2019" name="Int. J. Syst. Evol. Microbiol.">
        <title>The Global Catalogue of Microorganisms (GCM) 10K type strain sequencing project: providing services to taxonomists for standard genome sequencing and annotation.</title>
        <authorList>
            <consortium name="The Broad Institute Genomics Platform"/>
            <consortium name="The Broad Institute Genome Sequencing Center for Infectious Disease"/>
            <person name="Wu L."/>
            <person name="Ma J."/>
        </authorList>
    </citation>
    <scope>NUCLEOTIDE SEQUENCE [LARGE SCALE GENOMIC DNA]</scope>
    <source>
        <strain evidence="2">NCAIM B.01391</strain>
    </source>
</reference>